<accession>A0A165ZGL9</accession>
<name>A0A165ZGL9_9EURY</name>
<dbReference type="SUPFAM" id="SSF88723">
    <property type="entry name" value="PIN domain-like"/>
    <property type="match status" value="1"/>
</dbReference>
<dbReference type="STRING" id="55758.MBFIL_16740"/>
<evidence type="ECO:0000313" key="2">
    <source>
        <dbReference type="EMBL" id="KZX10683.1"/>
    </source>
</evidence>
<gene>
    <name evidence="2" type="ORF">MBFIL_16740</name>
</gene>
<dbReference type="AlphaFoldDB" id="A0A165ZGL9"/>
<comment type="caution">
    <text evidence="2">The sequence shown here is derived from an EMBL/GenBank/DDBJ whole genome shotgun (WGS) entry which is preliminary data.</text>
</comment>
<dbReference type="CDD" id="cd09879">
    <property type="entry name" value="PIN_VapC_AF0591-like"/>
    <property type="match status" value="1"/>
</dbReference>
<dbReference type="InterPro" id="IPR029060">
    <property type="entry name" value="PIN-like_dom_sf"/>
</dbReference>
<protein>
    <submittedName>
        <fullName evidence="2">Fcf1</fullName>
    </submittedName>
</protein>
<dbReference type="SMART" id="SM00670">
    <property type="entry name" value="PINc"/>
    <property type="match status" value="1"/>
</dbReference>
<dbReference type="PATRIC" id="fig|55758.3.peg.1886"/>
<dbReference type="Gene3D" id="3.40.50.1010">
    <property type="entry name" value="5'-nuclease"/>
    <property type="match status" value="1"/>
</dbReference>
<reference evidence="2 3" key="1">
    <citation type="submission" date="2016-04" db="EMBL/GenBank/DDBJ databases">
        <title>Genome sequence of Methanobrevibacter filiformis DSM 11501.</title>
        <authorList>
            <person name="Poehlein A."/>
            <person name="Seedorf H."/>
            <person name="Daniel R."/>
        </authorList>
    </citation>
    <scope>NUCLEOTIDE SEQUENCE [LARGE SCALE GENOMIC DNA]</scope>
    <source>
        <strain evidence="2 3">DSM 11501</strain>
    </source>
</reference>
<proteinExistence type="predicted"/>
<dbReference type="Pfam" id="PF18477">
    <property type="entry name" value="PIN_9"/>
    <property type="match status" value="1"/>
</dbReference>
<dbReference type="EMBL" id="LWMT01000266">
    <property type="protein sequence ID" value="KZX10683.1"/>
    <property type="molecule type" value="Genomic_DNA"/>
</dbReference>
<evidence type="ECO:0000313" key="3">
    <source>
        <dbReference type="Proteomes" id="UP000077066"/>
    </source>
</evidence>
<dbReference type="Proteomes" id="UP000077066">
    <property type="component" value="Unassembled WGS sequence"/>
</dbReference>
<dbReference type="InterPro" id="IPR002716">
    <property type="entry name" value="PIN_dom"/>
</dbReference>
<feature type="domain" description="PIN" evidence="1">
    <location>
        <begin position="5"/>
        <end position="107"/>
    </location>
</feature>
<dbReference type="OrthoDB" id="15280at2157"/>
<dbReference type="RefSeq" id="WP_066973579.1">
    <property type="nucleotide sequence ID" value="NZ_LWMT01000266.1"/>
</dbReference>
<organism evidence="2 3">
    <name type="scientific">Methanobrevibacter filiformis</name>
    <dbReference type="NCBI Taxonomy" id="55758"/>
    <lineage>
        <taxon>Archaea</taxon>
        <taxon>Methanobacteriati</taxon>
        <taxon>Methanobacteriota</taxon>
        <taxon>Methanomada group</taxon>
        <taxon>Methanobacteria</taxon>
        <taxon>Methanobacteriales</taxon>
        <taxon>Methanobacteriaceae</taxon>
        <taxon>Methanobrevibacter</taxon>
    </lineage>
</organism>
<dbReference type="InterPro" id="IPR041120">
    <property type="entry name" value="PIN_9"/>
</dbReference>
<sequence length="131" mass="15107">MDLFKDVVIDTNFFMIPFQLNVDVINELEKTLPSYRLTTTNFIIDELVGLSKNKKNKNRINAKLALKIANSPKIFKKNISLEDDESVDNALIRISQVLATNDKELRIKARKKGITVIYLRQKRYLSIDGHV</sequence>
<evidence type="ECO:0000259" key="1">
    <source>
        <dbReference type="SMART" id="SM00670"/>
    </source>
</evidence>
<keyword evidence="3" id="KW-1185">Reference proteome</keyword>